<protein>
    <submittedName>
        <fullName evidence="9">Nuclear condensing complex subunit, C-term domain-containing protein</fullName>
    </submittedName>
</protein>
<gene>
    <name evidence="9" type="ORF">BDK51DRAFT_35289</name>
</gene>
<keyword evidence="6" id="KW-0131">Cell cycle</keyword>
<feature type="domain" description="Nuclear condensin complex subunit 3 C-terminal" evidence="8">
    <location>
        <begin position="2"/>
        <end position="113"/>
    </location>
</feature>
<keyword evidence="2" id="KW-0158">Chromosome</keyword>
<keyword evidence="3" id="KW-0132">Cell division</keyword>
<reference evidence="10" key="1">
    <citation type="journal article" date="2018" name="Nat. Microbiol.">
        <title>Leveraging single-cell genomics to expand the fungal tree of life.</title>
        <authorList>
            <person name="Ahrendt S.R."/>
            <person name="Quandt C.A."/>
            <person name="Ciobanu D."/>
            <person name="Clum A."/>
            <person name="Salamov A."/>
            <person name="Andreopoulos B."/>
            <person name="Cheng J.F."/>
            <person name="Woyke T."/>
            <person name="Pelin A."/>
            <person name="Henrissat B."/>
            <person name="Reynolds N.K."/>
            <person name="Benny G.L."/>
            <person name="Smith M.E."/>
            <person name="James T.Y."/>
            <person name="Grigoriev I.V."/>
        </authorList>
    </citation>
    <scope>NUCLEOTIDE SEQUENCE [LARGE SCALE GENOMIC DNA]</scope>
</reference>
<evidence type="ECO:0000256" key="2">
    <source>
        <dbReference type="ARBA" id="ARBA00022454"/>
    </source>
</evidence>
<evidence type="ECO:0000256" key="5">
    <source>
        <dbReference type="ARBA" id="ARBA00023067"/>
    </source>
</evidence>
<dbReference type="EMBL" id="KZ994417">
    <property type="protein sequence ID" value="RKO92988.1"/>
    <property type="molecule type" value="Genomic_DNA"/>
</dbReference>
<name>A0A4P9WMS8_9FUNG</name>
<dbReference type="AlphaFoldDB" id="A0A4P9WMS8"/>
<proteinExistence type="predicted"/>
<dbReference type="PANTHER" id="PTHR14418">
    <property type="entry name" value="CONDENSIN COMPLEX SUBUNIT 3-RELATED"/>
    <property type="match status" value="1"/>
</dbReference>
<feature type="region of interest" description="Disordered" evidence="7">
    <location>
        <begin position="184"/>
        <end position="222"/>
    </location>
</feature>
<dbReference type="InterPro" id="IPR025977">
    <property type="entry name" value="Cnd3_C"/>
</dbReference>
<sequence>MTRLRQCLSYFFTVFSHSSHKNQRMIQTVTVPLLKNIVDLHQDYVSHMLTPLQIAQQVFDWIDPRKLVSVGREEGIDEGIHADVAIDLLVAVFKETNPAPRKEFCQFLAKLNLTRVAGERRIREMIELANQLIPTMASSKPMTLVLRRFVKKVEALDKVHRLTEAEYAQIVMRATRLRQQWRATAGADAAGDDEAEVEAEFIEDDDNEEPEEDADGGDEEEE</sequence>
<dbReference type="GO" id="GO:0000796">
    <property type="term" value="C:condensin complex"/>
    <property type="evidence" value="ECO:0007669"/>
    <property type="project" value="InterPro"/>
</dbReference>
<keyword evidence="10" id="KW-1185">Reference proteome</keyword>
<organism evidence="9 10">
    <name type="scientific">Blyttiomyces helicus</name>
    <dbReference type="NCBI Taxonomy" id="388810"/>
    <lineage>
        <taxon>Eukaryota</taxon>
        <taxon>Fungi</taxon>
        <taxon>Fungi incertae sedis</taxon>
        <taxon>Chytridiomycota</taxon>
        <taxon>Chytridiomycota incertae sedis</taxon>
        <taxon>Chytridiomycetes</taxon>
        <taxon>Chytridiomycetes incertae sedis</taxon>
        <taxon>Blyttiomyces</taxon>
    </lineage>
</organism>
<keyword evidence="5" id="KW-0226">DNA condensation</keyword>
<evidence type="ECO:0000256" key="3">
    <source>
        <dbReference type="ARBA" id="ARBA00022618"/>
    </source>
</evidence>
<evidence type="ECO:0000256" key="7">
    <source>
        <dbReference type="SAM" id="MobiDB-lite"/>
    </source>
</evidence>
<evidence type="ECO:0000259" key="8">
    <source>
        <dbReference type="Pfam" id="PF12719"/>
    </source>
</evidence>
<dbReference type="Pfam" id="PF12719">
    <property type="entry name" value="Cnd3"/>
    <property type="match status" value="1"/>
</dbReference>
<dbReference type="PANTHER" id="PTHR14418:SF5">
    <property type="entry name" value="CONDENSIN COMPLEX SUBUNIT 3"/>
    <property type="match status" value="1"/>
</dbReference>
<dbReference type="GO" id="GO:0000793">
    <property type="term" value="C:condensed chromosome"/>
    <property type="evidence" value="ECO:0007669"/>
    <property type="project" value="TreeGrafter"/>
</dbReference>
<evidence type="ECO:0000256" key="6">
    <source>
        <dbReference type="ARBA" id="ARBA00023306"/>
    </source>
</evidence>
<evidence type="ECO:0000313" key="9">
    <source>
        <dbReference type="EMBL" id="RKO92988.1"/>
    </source>
</evidence>
<evidence type="ECO:0000256" key="4">
    <source>
        <dbReference type="ARBA" id="ARBA00022776"/>
    </source>
</evidence>
<dbReference type="GO" id="GO:0051301">
    <property type="term" value="P:cell division"/>
    <property type="evidence" value="ECO:0007669"/>
    <property type="project" value="UniProtKB-KW"/>
</dbReference>
<keyword evidence="4" id="KW-0498">Mitosis</keyword>
<accession>A0A4P9WMS8</accession>
<dbReference type="GO" id="GO:0007076">
    <property type="term" value="P:mitotic chromosome condensation"/>
    <property type="evidence" value="ECO:0007669"/>
    <property type="project" value="InterPro"/>
</dbReference>
<evidence type="ECO:0000256" key="1">
    <source>
        <dbReference type="ARBA" id="ARBA00004286"/>
    </source>
</evidence>
<dbReference type="InterPro" id="IPR027165">
    <property type="entry name" value="CND3"/>
</dbReference>
<dbReference type="OrthoDB" id="27187at2759"/>
<evidence type="ECO:0000313" key="10">
    <source>
        <dbReference type="Proteomes" id="UP000269721"/>
    </source>
</evidence>
<dbReference type="Proteomes" id="UP000269721">
    <property type="component" value="Unassembled WGS sequence"/>
</dbReference>
<comment type="subcellular location">
    <subcellularLocation>
        <location evidence="1">Chromosome</location>
    </subcellularLocation>
</comment>
<feature type="compositionally biased region" description="Acidic residues" evidence="7">
    <location>
        <begin position="190"/>
        <end position="222"/>
    </location>
</feature>